<dbReference type="PANTHER" id="PTHR33238">
    <property type="entry name" value="IRON (METAL) DEPENDENT REPRESSOR, DTXR FAMILY"/>
    <property type="match status" value="1"/>
</dbReference>
<dbReference type="InterPro" id="IPR036421">
    <property type="entry name" value="Fe_dep_repressor_sf"/>
</dbReference>
<dbReference type="Pfam" id="PF02742">
    <property type="entry name" value="Fe_dep_repr_C"/>
    <property type="match status" value="1"/>
</dbReference>
<evidence type="ECO:0000256" key="6">
    <source>
        <dbReference type="ARBA" id="ARBA00023004"/>
    </source>
</evidence>
<protein>
    <recommendedName>
        <fullName evidence="12">Manganese transport regulator</fullName>
    </recommendedName>
</protein>
<reference evidence="15 16" key="1">
    <citation type="submission" date="2020-06" db="EMBL/GenBank/DDBJ databases">
        <title>Taxonomy, biology and ecology of Rhodococcus bacteria occurring in California pistachio and other woody hosts as revealed by genome sequence analyses.</title>
        <authorList>
            <person name="Gai Y."/>
            <person name="Riely B."/>
        </authorList>
    </citation>
    <scope>NUCLEOTIDE SEQUENCE [LARGE SCALE GENOMIC DNA]</scope>
    <source>
        <strain evidence="15 16">BP-281</strain>
    </source>
</reference>
<dbReference type="Gene3D" id="1.10.10.10">
    <property type="entry name" value="Winged helix-like DNA-binding domain superfamily/Winged helix DNA-binding domain"/>
    <property type="match status" value="1"/>
</dbReference>
<evidence type="ECO:0000256" key="8">
    <source>
        <dbReference type="ARBA" id="ARBA00023125"/>
    </source>
</evidence>
<dbReference type="SMART" id="SM00529">
    <property type="entry name" value="HTH_DTXR"/>
    <property type="match status" value="1"/>
</dbReference>
<dbReference type="InterPro" id="IPR022687">
    <property type="entry name" value="HTH_DTXR"/>
</dbReference>
<evidence type="ECO:0000259" key="14">
    <source>
        <dbReference type="PROSITE" id="PS50944"/>
    </source>
</evidence>
<dbReference type="InterPro" id="IPR022689">
    <property type="entry name" value="Iron_dep_repressor"/>
</dbReference>
<keyword evidence="10" id="KW-0804">Transcription</keyword>
<gene>
    <name evidence="15" type="ORF">HQ603_11625</name>
</gene>
<dbReference type="InterPro" id="IPR001367">
    <property type="entry name" value="Fe_dep_repressor"/>
</dbReference>
<keyword evidence="8" id="KW-0238">DNA-binding</keyword>
<dbReference type="CDD" id="cd00090">
    <property type="entry name" value="HTH_ARSR"/>
    <property type="match status" value="1"/>
</dbReference>
<evidence type="ECO:0000256" key="4">
    <source>
        <dbReference type="ARBA" id="ARBA00022490"/>
    </source>
</evidence>
<keyword evidence="16" id="KW-1185">Reference proteome</keyword>
<dbReference type="SUPFAM" id="SSF47979">
    <property type="entry name" value="Iron-dependent repressor protein, dimerization domain"/>
    <property type="match status" value="1"/>
</dbReference>
<dbReference type="Pfam" id="PF01325">
    <property type="entry name" value="Fe_dep_repress"/>
    <property type="match status" value="1"/>
</dbReference>
<dbReference type="InterPro" id="IPR050536">
    <property type="entry name" value="DtxR_MntR_Metal-Reg"/>
</dbReference>
<proteinExistence type="inferred from homology"/>
<keyword evidence="4" id="KW-0963">Cytoplasm</keyword>
<organism evidence="15 16">
    <name type="scientific">Rhodococcoides corynebacterioides</name>
    <dbReference type="NCBI Taxonomy" id="53972"/>
    <lineage>
        <taxon>Bacteria</taxon>
        <taxon>Bacillati</taxon>
        <taxon>Actinomycetota</taxon>
        <taxon>Actinomycetes</taxon>
        <taxon>Mycobacteriales</taxon>
        <taxon>Nocardiaceae</taxon>
        <taxon>Rhodococcoides</taxon>
    </lineage>
</organism>
<dbReference type="InterPro" id="IPR011991">
    <property type="entry name" value="ArsR-like_HTH"/>
</dbReference>
<keyword evidence="11" id="KW-0464">Manganese</keyword>
<evidence type="ECO:0000256" key="3">
    <source>
        <dbReference type="ARBA" id="ARBA00011738"/>
    </source>
</evidence>
<dbReference type="InterPro" id="IPR036388">
    <property type="entry name" value="WH-like_DNA-bd_sf"/>
</dbReference>
<evidence type="ECO:0000256" key="12">
    <source>
        <dbReference type="ARBA" id="ARBA00032593"/>
    </source>
</evidence>
<sequence length="271" mass="29265">MVRTHRPQSAGTSSRPRHLSTRPKPTAPRGGASRCGPGAKLCRVSAPALSTVAQDYLKTIWTASEYSAEPVSTKLLATRLNVSPSTVSEAVRKLADQGLVDHARYGAITLTEDGRRAAVAMVRRHRLIETWLVDEMGYGWDEVHDEAEVLEHAVSDLLIDRIDAKLGHPSRDPHGDPIPTVDGTIPAPPAVPLAEFAAGHRGHVARISDADPEMLRYFDSIGITLDLVITMVERRDYAGTVSVSLGDSDTTVDLGTVAAEAIWMTEDPDHG</sequence>
<evidence type="ECO:0000256" key="9">
    <source>
        <dbReference type="ARBA" id="ARBA00023159"/>
    </source>
</evidence>
<dbReference type="Proteomes" id="UP000825228">
    <property type="component" value="Unassembled WGS sequence"/>
</dbReference>
<accession>A0ABS7P5V7</accession>
<evidence type="ECO:0000256" key="5">
    <source>
        <dbReference type="ARBA" id="ARBA00022491"/>
    </source>
</evidence>
<dbReference type="SUPFAM" id="SSF50037">
    <property type="entry name" value="C-terminal domain of transcriptional repressors"/>
    <property type="match status" value="1"/>
</dbReference>
<dbReference type="Gene3D" id="1.10.60.10">
    <property type="entry name" value="Iron dependent repressor, metal binding and dimerisation domain"/>
    <property type="match status" value="1"/>
</dbReference>
<dbReference type="Pfam" id="PF04023">
    <property type="entry name" value="FeoA"/>
    <property type="match status" value="1"/>
</dbReference>
<dbReference type="EMBL" id="JABUBU010000009">
    <property type="protein sequence ID" value="MBY6367406.1"/>
    <property type="molecule type" value="Genomic_DNA"/>
</dbReference>
<keyword evidence="5" id="KW-0678">Repressor</keyword>
<keyword evidence="9" id="KW-0010">Activator</keyword>
<comment type="similarity">
    <text evidence="2">Belongs to the DtxR/MntR family.</text>
</comment>
<evidence type="ECO:0000313" key="15">
    <source>
        <dbReference type="EMBL" id="MBY6367406.1"/>
    </source>
</evidence>
<dbReference type="InterPro" id="IPR007167">
    <property type="entry name" value="Fe-transptr_FeoA-like"/>
</dbReference>
<evidence type="ECO:0000256" key="13">
    <source>
        <dbReference type="SAM" id="MobiDB-lite"/>
    </source>
</evidence>
<name>A0ABS7P5V7_9NOCA</name>
<evidence type="ECO:0000313" key="16">
    <source>
        <dbReference type="Proteomes" id="UP000825228"/>
    </source>
</evidence>
<dbReference type="PROSITE" id="PS50944">
    <property type="entry name" value="HTH_DTXR"/>
    <property type="match status" value="1"/>
</dbReference>
<dbReference type="InterPro" id="IPR036390">
    <property type="entry name" value="WH_DNA-bd_sf"/>
</dbReference>
<evidence type="ECO:0000256" key="11">
    <source>
        <dbReference type="ARBA" id="ARBA00023211"/>
    </source>
</evidence>
<evidence type="ECO:0000256" key="2">
    <source>
        <dbReference type="ARBA" id="ARBA00007871"/>
    </source>
</evidence>
<evidence type="ECO:0000256" key="7">
    <source>
        <dbReference type="ARBA" id="ARBA00023015"/>
    </source>
</evidence>
<evidence type="ECO:0000256" key="10">
    <source>
        <dbReference type="ARBA" id="ARBA00023163"/>
    </source>
</evidence>
<dbReference type="InterPro" id="IPR008988">
    <property type="entry name" value="Transcriptional_repressor_C"/>
</dbReference>
<keyword evidence="7" id="KW-0805">Transcription regulation</keyword>
<dbReference type="InterPro" id="IPR038157">
    <property type="entry name" value="FeoA_core_dom"/>
</dbReference>
<evidence type="ECO:0000256" key="1">
    <source>
        <dbReference type="ARBA" id="ARBA00004496"/>
    </source>
</evidence>
<keyword evidence="6" id="KW-0408">Iron</keyword>
<comment type="subunit">
    <text evidence="3">Homodimer.</text>
</comment>
<feature type="region of interest" description="Disordered" evidence="13">
    <location>
        <begin position="1"/>
        <end position="37"/>
    </location>
</feature>
<comment type="subcellular location">
    <subcellularLocation>
        <location evidence="1">Cytoplasm</location>
    </subcellularLocation>
</comment>
<dbReference type="SUPFAM" id="SSF46785">
    <property type="entry name" value="Winged helix' DNA-binding domain"/>
    <property type="match status" value="1"/>
</dbReference>
<dbReference type="Gene3D" id="2.30.30.90">
    <property type="match status" value="1"/>
</dbReference>
<comment type="caution">
    <text evidence="15">The sequence shown here is derived from an EMBL/GenBank/DDBJ whole genome shotgun (WGS) entry which is preliminary data.</text>
</comment>
<dbReference type="PANTHER" id="PTHR33238:SF11">
    <property type="entry name" value="TRANSCRIPTIONAL REGULATOR MNTR"/>
    <property type="match status" value="1"/>
</dbReference>
<dbReference type="SMART" id="SM00899">
    <property type="entry name" value="FeoA"/>
    <property type="match status" value="1"/>
</dbReference>
<feature type="domain" description="HTH dtxR-type" evidence="14">
    <location>
        <begin position="49"/>
        <end position="111"/>
    </location>
</feature>